<sequence length="112" mass="12412">MGHRGRVRQTLILALMVGLALGPAPSWSCLQCDPSFAMQFASYIPQLSRKSWGIGDVPAAGRRLRGWAQDTLDEIRLDVPLEIPLEELQKVAVKTYSKLNAVFKGKTYKPGE</sequence>
<keyword evidence="2" id="KW-1185">Reference proteome</keyword>
<evidence type="ECO:0000313" key="2">
    <source>
        <dbReference type="Proteomes" id="UP000827872"/>
    </source>
</evidence>
<evidence type="ECO:0000313" key="1">
    <source>
        <dbReference type="EMBL" id="KAH7999115.1"/>
    </source>
</evidence>
<reference evidence="1" key="1">
    <citation type="submission" date="2021-08" db="EMBL/GenBank/DDBJ databases">
        <title>The first chromosome-level gecko genome reveals the dynamic sex chromosomes of Neotropical dwarf geckos (Sphaerodactylidae: Sphaerodactylus).</title>
        <authorList>
            <person name="Pinto B.J."/>
            <person name="Keating S.E."/>
            <person name="Gamble T."/>
        </authorList>
    </citation>
    <scope>NUCLEOTIDE SEQUENCE</scope>
    <source>
        <strain evidence="1">TG3544</strain>
    </source>
</reference>
<gene>
    <name evidence="1" type="ORF">K3G42_005400</name>
</gene>
<protein>
    <submittedName>
        <fullName evidence="1">Uncharacterized protein</fullName>
    </submittedName>
</protein>
<dbReference type="EMBL" id="CM037618">
    <property type="protein sequence ID" value="KAH7999115.1"/>
    <property type="molecule type" value="Genomic_DNA"/>
</dbReference>
<name>A0ACB8F246_9SAUR</name>
<accession>A0ACB8F246</accession>
<dbReference type="Proteomes" id="UP000827872">
    <property type="component" value="Linkage Group LG05"/>
</dbReference>
<proteinExistence type="predicted"/>
<comment type="caution">
    <text evidence="1">The sequence shown here is derived from an EMBL/GenBank/DDBJ whole genome shotgun (WGS) entry which is preliminary data.</text>
</comment>
<organism evidence="1 2">
    <name type="scientific">Sphaerodactylus townsendi</name>
    <dbReference type="NCBI Taxonomy" id="933632"/>
    <lineage>
        <taxon>Eukaryota</taxon>
        <taxon>Metazoa</taxon>
        <taxon>Chordata</taxon>
        <taxon>Craniata</taxon>
        <taxon>Vertebrata</taxon>
        <taxon>Euteleostomi</taxon>
        <taxon>Lepidosauria</taxon>
        <taxon>Squamata</taxon>
        <taxon>Bifurcata</taxon>
        <taxon>Gekkota</taxon>
        <taxon>Sphaerodactylidae</taxon>
        <taxon>Sphaerodactylus</taxon>
    </lineage>
</organism>